<dbReference type="Gene3D" id="1.10.8.60">
    <property type="match status" value="1"/>
</dbReference>
<dbReference type="STRING" id="93625.A0A409XEZ5"/>
<keyword evidence="3 6" id="KW-0547">Nucleotide-binding</keyword>
<evidence type="ECO:0000259" key="10">
    <source>
        <dbReference type="SMART" id="SM01086"/>
    </source>
</evidence>
<evidence type="ECO:0000313" key="12">
    <source>
        <dbReference type="Proteomes" id="UP000283269"/>
    </source>
</evidence>
<dbReference type="InterPro" id="IPR050130">
    <property type="entry name" value="ClpA_ClpB"/>
</dbReference>
<evidence type="ECO:0000256" key="3">
    <source>
        <dbReference type="ARBA" id="ARBA00022741"/>
    </source>
</evidence>
<name>A0A409XEZ5_PSICY</name>
<dbReference type="InterPro" id="IPR018368">
    <property type="entry name" value="ClpA/B_CS1"/>
</dbReference>
<dbReference type="GO" id="GO:0005524">
    <property type="term" value="F:ATP binding"/>
    <property type="evidence" value="ECO:0007669"/>
    <property type="project" value="UniProtKB-KW"/>
</dbReference>
<dbReference type="GO" id="GO:0043335">
    <property type="term" value="P:protein unfolding"/>
    <property type="evidence" value="ECO:0007669"/>
    <property type="project" value="TreeGrafter"/>
</dbReference>
<feature type="compositionally biased region" description="Pro residues" evidence="8">
    <location>
        <begin position="833"/>
        <end position="843"/>
    </location>
</feature>
<evidence type="ECO:0008006" key="13">
    <source>
        <dbReference type="Google" id="ProtNLM"/>
    </source>
</evidence>
<dbReference type="InterPro" id="IPR003959">
    <property type="entry name" value="ATPase_AAA_core"/>
</dbReference>
<feature type="region of interest" description="Disordered" evidence="8">
    <location>
        <begin position="808"/>
        <end position="843"/>
    </location>
</feature>
<evidence type="ECO:0000313" key="11">
    <source>
        <dbReference type="EMBL" id="PPQ89207.1"/>
    </source>
</evidence>
<dbReference type="InterPro" id="IPR019489">
    <property type="entry name" value="Clp_ATPase_C"/>
</dbReference>
<dbReference type="Pfam" id="PF17871">
    <property type="entry name" value="AAA_lid_9"/>
    <property type="match status" value="1"/>
</dbReference>
<dbReference type="OrthoDB" id="47330at2759"/>
<dbReference type="PRINTS" id="PR00300">
    <property type="entry name" value="CLPPROTEASEA"/>
</dbReference>
<dbReference type="Gene3D" id="3.40.50.300">
    <property type="entry name" value="P-loop containing nucleotide triphosphate hydrolases"/>
    <property type="match status" value="3"/>
</dbReference>
<dbReference type="Pfam" id="PF10431">
    <property type="entry name" value="ClpB_D2-small"/>
    <property type="match status" value="1"/>
</dbReference>
<evidence type="ECO:0000259" key="9">
    <source>
        <dbReference type="SMART" id="SM00382"/>
    </source>
</evidence>
<feature type="domain" description="AAA+ ATPase" evidence="9">
    <location>
        <begin position="145"/>
        <end position="289"/>
    </location>
</feature>
<feature type="domain" description="AAA+ ATPase" evidence="9">
    <location>
        <begin position="548"/>
        <end position="693"/>
    </location>
</feature>
<dbReference type="InterPro" id="IPR028299">
    <property type="entry name" value="ClpA/B_CS2"/>
</dbReference>
<dbReference type="FunFam" id="3.40.50.300:FF:000120">
    <property type="entry name" value="ATP-dependent chaperone ClpB"/>
    <property type="match status" value="1"/>
</dbReference>
<evidence type="ECO:0000256" key="2">
    <source>
        <dbReference type="ARBA" id="ARBA00022737"/>
    </source>
</evidence>
<dbReference type="GO" id="GO:0005759">
    <property type="term" value="C:mitochondrial matrix"/>
    <property type="evidence" value="ECO:0007669"/>
    <property type="project" value="TreeGrafter"/>
</dbReference>
<dbReference type="CDD" id="cd00009">
    <property type="entry name" value="AAA"/>
    <property type="match status" value="1"/>
</dbReference>
<keyword evidence="12" id="KW-1185">Reference proteome</keyword>
<sequence>MSRVLSPARTLSKHTGRAIISNARRFSSSLSLSSIQSSSSKALYARTRTLPGPLFLVPSACVPVLRSGLQLQSLRHYAIGPGGGPPAGGGGGFPGFSFGQQQQKGEALKEYSVDLTQMARDGKLDPTIGRDEEIRRTIQILSRRTKSNPVLIGPPGVGKTAILEGLASRIVSKEVPESLHNKRVLSIDLSAIMAGSGIRGQFEEKFKALLRDIEEESGKVICFIDEVHTLFNLGKAEGSIDAGQMIKPALARGLQLVGATTPDEYRKTIGKDAALERRFQPVTIDEPTVASTISILRGLKPRYEVHHGVEISDGALVTAAVYSARYISDRFLPDKAIDLVDEAASSLRLAQESKPDELEALDREIMTLQIELESLKKETDVFSVERRGKLEAELMAKRQQADELTTLWQTARNRLQKIKDTKKQLEDAKYQLEVAQRQGQFELASRLRFSTIPDLEKQLPSDHESSLEQMEESPLAMLHDRVTSNDISRVVAKATGIPVQNLLKGERDKLVHMEDALRERVVGQDHVVESISDAVRISRAGLQAPNRPVASFLFLGPTGVGKTELCKALAAFLYNDEQRGLITINMSEYHDRHTISRLIGAAPGYVGFEEGGQLTEAVRRKPYAVILLDELEKAHKDVSMILLQILDEGTITDSQGRKVDFKNTIICLTSNLGSDILAHSSACDPETGMVNAVAKSEVLERTQEYFPPELLNRLDSMLVFNKLSRTSILKVVSLRLNDVAERLKHRRINLDVDDAARDWLAKHGYSDVYGARAIARVVRTDVLFPLAQKLLRGTIRDGDTVQIRVSGDALDIKENHPPDPTLARPDSEVNPDENPPLEPNDQN</sequence>
<dbReference type="InParanoid" id="A0A409XEZ5"/>
<dbReference type="CDD" id="cd19499">
    <property type="entry name" value="RecA-like_ClpB_Hsp104-like"/>
    <property type="match status" value="1"/>
</dbReference>
<dbReference type="InterPro" id="IPR041546">
    <property type="entry name" value="ClpA/ClpB_AAA_lid"/>
</dbReference>
<reference evidence="11 12" key="1">
    <citation type="journal article" date="2018" name="Evol. Lett.">
        <title>Horizontal gene cluster transfer increased hallucinogenic mushroom diversity.</title>
        <authorList>
            <person name="Reynolds H.T."/>
            <person name="Vijayakumar V."/>
            <person name="Gluck-Thaler E."/>
            <person name="Korotkin H.B."/>
            <person name="Matheny P.B."/>
            <person name="Slot J.C."/>
        </authorList>
    </citation>
    <scope>NUCLEOTIDE SEQUENCE [LARGE SCALE GENOMIC DNA]</scope>
    <source>
        <strain evidence="11 12">2631</strain>
    </source>
</reference>
<dbReference type="InterPro" id="IPR001270">
    <property type="entry name" value="ClpA/B"/>
</dbReference>
<organism evidence="11 12">
    <name type="scientific">Psilocybe cyanescens</name>
    <dbReference type="NCBI Taxonomy" id="93625"/>
    <lineage>
        <taxon>Eukaryota</taxon>
        <taxon>Fungi</taxon>
        <taxon>Dikarya</taxon>
        <taxon>Basidiomycota</taxon>
        <taxon>Agaricomycotina</taxon>
        <taxon>Agaricomycetes</taxon>
        <taxon>Agaricomycetidae</taxon>
        <taxon>Agaricales</taxon>
        <taxon>Agaricineae</taxon>
        <taxon>Strophariaceae</taxon>
        <taxon>Psilocybe</taxon>
    </lineage>
</organism>
<gene>
    <name evidence="11" type="ORF">CVT25_001276</name>
</gene>
<evidence type="ECO:0000256" key="7">
    <source>
        <dbReference type="SAM" id="Coils"/>
    </source>
</evidence>
<evidence type="ECO:0000256" key="4">
    <source>
        <dbReference type="ARBA" id="ARBA00022840"/>
    </source>
</evidence>
<proteinExistence type="inferred from homology"/>
<dbReference type="Pfam" id="PF00004">
    <property type="entry name" value="AAA"/>
    <property type="match status" value="1"/>
</dbReference>
<dbReference type="FunFam" id="3.40.50.300:FF:000025">
    <property type="entry name" value="ATP-dependent Clp protease subunit"/>
    <property type="match status" value="1"/>
</dbReference>
<protein>
    <recommendedName>
        <fullName evidence="13">Clp R domain-containing protein</fullName>
    </recommendedName>
</protein>
<feature type="coiled-coil region" evidence="7">
    <location>
        <begin position="358"/>
        <end position="438"/>
    </location>
</feature>
<dbReference type="InterPro" id="IPR027417">
    <property type="entry name" value="P-loop_NTPase"/>
</dbReference>
<dbReference type="PANTHER" id="PTHR11638:SF176">
    <property type="entry name" value="HEAT SHOCK PROTEIN 78, MITOCHONDRIAL"/>
    <property type="match status" value="1"/>
</dbReference>
<dbReference type="PANTHER" id="PTHR11638">
    <property type="entry name" value="ATP-DEPENDENT CLP PROTEASE"/>
    <property type="match status" value="1"/>
</dbReference>
<keyword evidence="5 6" id="KW-0143">Chaperone</keyword>
<accession>A0A409XEZ5</accession>
<dbReference type="FunFam" id="3.40.50.300:FF:000010">
    <property type="entry name" value="Chaperone clpB 1, putative"/>
    <property type="match status" value="1"/>
</dbReference>
<feature type="domain" description="Clp ATPase C-terminal" evidence="10">
    <location>
        <begin position="723"/>
        <end position="812"/>
    </location>
</feature>
<comment type="similarity">
    <text evidence="1 6">Belongs to the ClpA/ClpB family.</text>
</comment>
<comment type="caution">
    <text evidence="11">The sequence shown here is derived from an EMBL/GenBank/DDBJ whole genome shotgun (WGS) entry which is preliminary data.</text>
</comment>
<evidence type="ECO:0000256" key="5">
    <source>
        <dbReference type="ARBA" id="ARBA00023186"/>
    </source>
</evidence>
<dbReference type="Pfam" id="PF07724">
    <property type="entry name" value="AAA_2"/>
    <property type="match status" value="1"/>
</dbReference>
<keyword evidence="4 6" id="KW-0067">ATP-binding</keyword>
<dbReference type="PROSITE" id="PS00870">
    <property type="entry name" value="CLPAB_1"/>
    <property type="match status" value="1"/>
</dbReference>
<evidence type="ECO:0000256" key="8">
    <source>
        <dbReference type="SAM" id="MobiDB-lite"/>
    </source>
</evidence>
<keyword evidence="2" id="KW-0677">Repeat</keyword>
<dbReference type="FunCoup" id="A0A409XEZ5">
    <property type="interactions" value="85"/>
</dbReference>
<evidence type="ECO:0000256" key="6">
    <source>
        <dbReference type="RuleBase" id="RU004432"/>
    </source>
</evidence>
<dbReference type="AlphaFoldDB" id="A0A409XEZ5"/>
<dbReference type="InterPro" id="IPR003593">
    <property type="entry name" value="AAA+_ATPase"/>
</dbReference>
<dbReference type="PROSITE" id="PS00871">
    <property type="entry name" value="CLPAB_2"/>
    <property type="match status" value="1"/>
</dbReference>
<dbReference type="SMART" id="SM00382">
    <property type="entry name" value="AAA"/>
    <property type="match status" value="2"/>
</dbReference>
<dbReference type="EMBL" id="NHYD01001921">
    <property type="protein sequence ID" value="PPQ89207.1"/>
    <property type="molecule type" value="Genomic_DNA"/>
</dbReference>
<dbReference type="SUPFAM" id="SSF52540">
    <property type="entry name" value="P-loop containing nucleoside triphosphate hydrolases"/>
    <property type="match status" value="2"/>
</dbReference>
<dbReference type="GO" id="GO:0034605">
    <property type="term" value="P:cellular response to heat"/>
    <property type="evidence" value="ECO:0007669"/>
    <property type="project" value="TreeGrafter"/>
</dbReference>
<dbReference type="GO" id="GO:0016887">
    <property type="term" value="F:ATP hydrolysis activity"/>
    <property type="evidence" value="ECO:0007669"/>
    <property type="project" value="InterPro"/>
</dbReference>
<dbReference type="Proteomes" id="UP000283269">
    <property type="component" value="Unassembled WGS sequence"/>
</dbReference>
<dbReference type="GO" id="GO:0042026">
    <property type="term" value="P:protein refolding"/>
    <property type="evidence" value="ECO:0007669"/>
    <property type="project" value="TreeGrafter"/>
</dbReference>
<evidence type="ECO:0000256" key="1">
    <source>
        <dbReference type="ARBA" id="ARBA00008675"/>
    </source>
</evidence>
<keyword evidence="7" id="KW-0175">Coiled coil</keyword>
<dbReference type="SMART" id="SM01086">
    <property type="entry name" value="ClpB_D2-small"/>
    <property type="match status" value="1"/>
</dbReference>